<proteinExistence type="predicted"/>
<dbReference type="Proteomes" id="UP000015105">
    <property type="component" value="Unassembled WGS sequence"/>
</dbReference>
<protein>
    <recommendedName>
        <fullName evidence="4">TTF-type domain-containing protein</fullName>
    </recommendedName>
</protein>
<sequence length="205" mass="23382">AFEKTKTEKLARLKKGAMDNFVAKEPHVSSNNQSHDQGLTVENNVDPHRDEQTEKETNDEDEIGTTSIDVNANTSPVADVGCSFHVDIFDPTNWGSLDPKQIDILAQKGPKRDSQFQKGPKDRYSRRFFALFYTRILSKGEHCDRDWLVYSKDLNRVLCFGCKLFTKGHRQGQLANEGCDDWIHVGSRLKEHETSADHVLNMTTW</sequence>
<dbReference type="STRING" id="200361.A0A452XG87"/>
<feature type="compositionally biased region" description="Basic and acidic residues" evidence="1">
    <location>
        <begin position="45"/>
        <end position="56"/>
    </location>
</feature>
<feature type="compositionally biased region" description="Polar residues" evidence="1">
    <location>
        <begin position="28"/>
        <end position="43"/>
    </location>
</feature>
<evidence type="ECO:0000313" key="3">
    <source>
        <dbReference type="Proteomes" id="UP000015105"/>
    </source>
</evidence>
<evidence type="ECO:0008006" key="4">
    <source>
        <dbReference type="Google" id="ProtNLM"/>
    </source>
</evidence>
<dbReference type="Gramene" id="AET0Gv20139700.1">
    <property type="protein sequence ID" value="AET0Gv20139700.1"/>
    <property type="gene ID" value="AET0Gv20139700"/>
</dbReference>
<organism evidence="2 3">
    <name type="scientific">Aegilops tauschii subsp. strangulata</name>
    <name type="common">Goatgrass</name>
    <dbReference type="NCBI Taxonomy" id="200361"/>
    <lineage>
        <taxon>Eukaryota</taxon>
        <taxon>Viridiplantae</taxon>
        <taxon>Streptophyta</taxon>
        <taxon>Embryophyta</taxon>
        <taxon>Tracheophyta</taxon>
        <taxon>Spermatophyta</taxon>
        <taxon>Magnoliopsida</taxon>
        <taxon>Liliopsida</taxon>
        <taxon>Poales</taxon>
        <taxon>Poaceae</taxon>
        <taxon>BOP clade</taxon>
        <taxon>Pooideae</taxon>
        <taxon>Triticodae</taxon>
        <taxon>Triticeae</taxon>
        <taxon>Triticinae</taxon>
        <taxon>Aegilops</taxon>
    </lineage>
</organism>
<reference evidence="2" key="3">
    <citation type="submission" date="2019-03" db="UniProtKB">
        <authorList>
            <consortium name="EnsemblPlants"/>
        </authorList>
    </citation>
    <scope>IDENTIFICATION</scope>
</reference>
<reference evidence="3" key="1">
    <citation type="journal article" date="2014" name="Science">
        <title>Ancient hybridizations among the ancestral genomes of bread wheat.</title>
        <authorList>
            <consortium name="International Wheat Genome Sequencing Consortium,"/>
            <person name="Marcussen T."/>
            <person name="Sandve S.R."/>
            <person name="Heier L."/>
            <person name="Spannagl M."/>
            <person name="Pfeifer M."/>
            <person name="Jakobsen K.S."/>
            <person name="Wulff B.B."/>
            <person name="Steuernagel B."/>
            <person name="Mayer K.F."/>
            <person name="Olsen O.A."/>
        </authorList>
    </citation>
    <scope>NUCLEOTIDE SEQUENCE [LARGE SCALE GENOMIC DNA]</scope>
    <source>
        <strain evidence="3">cv. AL8/78</strain>
    </source>
</reference>
<evidence type="ECO:0000313" key="2">
    <source>
        <dbReference type="EnsemblPlants" id="AET0Gv20139700.1"/>
    </source>
</evidence>
<dbReference type="EnsemblPlants" id="AET0Gv20139700.1">
    <property type="protein sequence ID" value="AET0Gv20139700.1"/>
    <property type="gene ID" value="AET0Gv20139700"/>
</dbReference>
<accession>A0A452XG87</accession>
<dbReference type="AlphaFoldDB" id="A0A452XG87"/>
<feature type="region of interest" description="Disordered" evidence="1">
    <location>
        <begin position="15"/>
        <end position="67"/>
    </location>
</feature>
<keyword evidence="3" id="KW-1185">Reference proteome</keyword>
<reference evidence="3" key="2">
    <citation type="journal article" date="2017" name="Nat. Plants">
        <title>The Aegilops tauschii genome reveals multiple impacts of transposons.</title>
        <authorList>
            <person name="Zhao G."/>
            <person name="Zou C."/>
            <person name="Li K."/>
            <person name="Wang K."/>
            <person name="Li T."/>
            <person name="Gao L."/>
            <person name="Zhang X."/>
            <person name="Wang H."/>
            <person name="Yang Z."/>
            <person name="Liu X."/>
            <person name="Jiang W."/>
            <person name="Mao L."/>
            <person name="Kong X."/>
            <person name="Jiao Y."/>
            <person name="Jia J."/>
        </authorList>
    </citation>
    <scope>NUCLEOTIDE SEQUENCE [LARGE SCALE GENOMIC DNA]</scope>
    <source>
        <strain evidence="3">cv. AL8/78</strain>
    </source>
</reference>
<name>A0A452XG87_AEGTS</name>
<evidence type="ECO:0000256" key="1">
    <source>
        <dbReference type="SAM" id="MobiDB-lite"/>
    </source>
</evidence>